<dbReference type="RefSeq" id="WP_248656150.1">
    <property type="nucleotide sequence ID" value="NZ_CP096658.1"/>
</dbReference>
<evidence type="ECO:0000313" key="2">
    <source>
        <dbReference type="EMBL" id="UPW01760.1"/>
    </source>
</evidence>
<dbReference type="GO" id="GO:0005829">
    <property type="term" value="C:cytosol"/>
    <property type="evidence" value="ECO:0007669"/>
    <property type="project" value="TreeGrafter"/>
</dbReference>
<dbReference type="PANTHER" id="PTHR43691:SF11">
    <property type="entry name" value="FI09636P-RELATED"/>
    <property type="match status" value="1"/>
</dbReference>
<evidence type="ECO:0000313" key="3">
    <source>
        <dbReference type="Proteomes" id="UP000830434"/>
    </source>
</evidence>
<reference evidence="2" key="1">
    <citation type="submission" date="2022-04" db="EMBL/GenBank/DDBJ databases">
        <title>Diverse halophilic archaea isolated from saline environments.</title>
        <authorList>
            <person name="Cui H.-L."/>
        </authorList>
    </citation>
    <scope>NUCLEOTIDE SEQUENCE</scope>
    <source>
        <strain evidence="2">XZYJT40</strain>
    </source>
</reference>
<sequence length="258" mass="28536">MTFPNLPDKHGAEPLVTPEEHADYRASQADGDVAEPPEAVVLCYSRGLMDYLMETYAGETVDHYYGQLYCFEDTDYSVGVMGNFGIGAPTAVMLLDELIADDVEAFLSVGIAGCLDESVEMGEFVVPDRAIRDEGTSHHYVESETYAYPSDELLDATTELLDERGEPFHVGPTWTTDAIYRETKREIERYAAEGVLTVEMEASAVFAVADYRGVDAGAMFVVSDYLGLSDWEPKFHLTSEDVQKLGDTAKDVLTEYVE</sequence>
<evidence type="ECO:0000259" key="1">
    <source>
        <dbReference type="Pfam" id="PF01048"/>
    </source>
</evidence>
<dbReference type="KEGG" id="haxz:M0R88_06575"/>
<dbReference type="Proteomes" id="UP000830434">
    <property type="component" value="Chromosome"/>
</dbReference>
<protein>
    <submittedName>
        <fullName evidence="2">Nucleoside phosphorylase</fullName>
    </submittedName>
</protein>
<keyword evidence="3" id="KW-1185">Reference proteome</keyword>
<dbReference type="Pfam" id="PF01048">
    <property type="entry name" value="PNP_UDP_1"/>
    <property type="match status" value="1"/>
</dbReference>
<dbReference type="AlphaFoldDB" id="A0A8U0IKU7"/>
<dbReference type="GO" id="GO:0006152">
    <property type="term" value="P:purine nucleoside catabolic process"/>
    <property type="evidence" value="ECO:0007669"/>
    <property type="project" value="TreeGrafter"/>
</dbReference>
<name>A0A8U0IKU7_9EURY</name>
<dbReference type="InterPro" id="IPR035994">
    <property type="entry name" value="Nucleoside_phosphorylase_sf"/>
</dbReference>
<accession>A0A8U0IKU7</accession>
<gene>
    <name evidence="2" type="ORF">M0R88_06575</name>
</gene>
<dbReference type="PANTHER" id="PTHR43691">
    <property type="entry name" value="URIDINE PHOSPHORYLASE"/>
    <property type="match status" value="1"/>
</dbReference>
<dbReference type="GO" id="GO:0004731">
    <property type="term" value="F:purine-nucleoside phosphorylase activity"/>
    <property type="evidence" value="ECO:0007669"/>
    <property type="project" value="TreeGrafter"/>
</dbReference>
<dbReference type="InterPro" id="IPR000845">
    <property type="entry name" value="Nucleoside_phosphorylase_d"/>
</dbReference>
<organism evidence="2 3">
    <name type="scientific">Halorussus gelatinilyticus</name>
    <dbReference type="NCBI Taxonomy" id="2937524"/>
    <lineage>
        <taxon>Archaea</taxon>
        <taxon>Methanobacteriati</taxon>
        <taxon>Methanobacteriota</taxon>
        <taxon>Stenosarchaea group</taxon>
        <taxon>Halobacteria</taxon>
        <taxon>Halobacteriales</taxon>
        <taxon>Haladaptataceae</taxon>
        <taxon>Halorussus</taxon>
    </lineage>
</organism>
<dbReference type="CDD" id="cd09007">
    <property type="entry name" value="NP-I_spr0068"/>
    <property type="match status" value="1"/>
</dbReference>
<proteinExistence type="predicted"/>
<dbReference type="Gene3D" id="3.40.50.1580">
    <property type="entry name" value="Nucleoside phosphorylase domain"/>
    <property type="match status" value="1"/>
</dbReference>
<feature type="domain" description="Nucleoside phosphorylase" evidence="1">
    <location>
        <begin position="82"/>
        <end position="257"/>
    </location>
</feature>
<dbReference type="SUPFAM" id="SSF53167">
    <property type="entry name" value="Purine and uridine phosphorylases"/>
    <property type="match status" value="1"/>
</dbReference>
<dbReference type="GeneID" id="72189504"/>
<dbReference type="EMBL" id="CP096658">
    <property type="protein sequence ID" value="UPW01760.1"/>
    <property type="molecule type" value="Genomic_DNA"/>
</dbReference>